<dbReference type="GO" id="GO:0042597">
    <property type="term" value="C:periplasmic space"/>
    <property type="evidence" value="ECO:0007669"/>
    <property type="project" value="TreeGrafter"/>
</dbReference>
<dbReference type="PROSITE" id="PS51704">
    <property type="entry name" value="GP_PDE"/>
    <property type="match status" value="1"/>
</dbReference>
<dbReference type="GO" id="GO:0006629">
    <property type="term" value="P:lipid metabolic process"/>
    <property type="evidence" value="ECO:0007669"/>
    <property type="project" value="InterPro"/>
</dbReference>
<dbReference type="InterPro" id="IPR017946">
    <property type="entry name" value="PLC-like_Pdiesterase_TIM-brl"/>
</dbReference>
<dbReference type="FunCoup" id="A0A395JIB0">
    <property type="interactions" value="44"/>
</dbReference>
<dbReference type="NCBIfam" id="NF008354">
    <property type="entry name" value="PRK11143.1"/>
    <property type="match status" value="1"/>
</dbReference>
<comment type="caution">
    <text evidence="8">The sequence shown here is derived from an EMBL/GenBank/DDBJ whole genome shotgun (WGS) entry which is preliminary data.</text>
</comment>
<keyword evidence="5" id="KW-0378">Hydrolase</keyword>
<keyword evidence="3" id="KW-0732">Signal</keyword>
<dbReference type="GO" id="GO:0008889">
    <property type="term" value="F:glycerophosphodiester phosphodiesterase activity"/>
    <property type="evidence" value="ECO:0007669"/>
    <property type="project" value="UniProtKB-EC"/>
</dbReference>
<dbReference type="Gene3D" id="3.20.20.190">
    <property type="entry name" value="Phosphatidylinositol (PI) phosphodiesterase"/>
    <property type="match status" value="1"/>
</dbReference>
<dbReference type="EC" id="3.1.4.46" evidence="2"/>
<comment type="similarity">
    <text evidence="1">Belongs to the glycerophosphoryl diester phosphodiesterase family.</text>
</comment>
<evidence type="ECO:0000313" key="8">
    <source>
        <dbReference type="EMBL" id="RBP49603.1"/>
    </source>
</evidence>
<dbReference type="GO" id="GO:0006071">
    <property type="term" value="P:glycerol metabolic process"/>
    <property type="evidence" value="ECO:0007669"/>
    <property type="project" value="UniProtKB-KW"/>
</dbReference>
<reference evidence="8 9" key="1">
    <citation type="submission" date="2018-06" db="EMBL/GenBank/DDBJ databases">
        <title>Genomic Encyclopedia of Type Strains, Phase IV (KMG-IV): sequencing the most valuable type-strain genomes for metagenomic binning, comparative biology and taxonomic classification.</title>
        <authorList>
            <person name="Goeker M."/>
        </authorList>
    </citation>
    <scope>NUCLEOTIDE SEQUENCE [LARGE SCALE GENOMIC DNA]</scope>
    <source>
        <strain evidence="8 9">DSM 24032</strain>
    </source>
</reference>
<dbReference type="Pfam" id="PF03009">
    <property type="entry name" value="GDPD"/>
    <property type="match status" value="1"/>
</dbReference>
<accession>A0A395JIB0</accession>
<evidence type="ECO:0000256" key="6">
    <source>
        <dbReference type="ARBA" id="ARBA00047512"/>
    </source>
</evidence>
<keyword evidence="4" id="KW-0319">Glycerol metabolism</keyword>
<dbReference type="Proteomes" id="UP000253083">
    <property type="component" value="Unassembled WGS sequence"/>
</dbReference>
<evidence type="ECO:0000256" key="2">
    <source>
        <dbReference type="ARBA" id="ARBA00012247"/>
    </source>
</evidence>
<evidence type="ECO:0000313" key="9">
    <source>
        <dbReference type="Proteomes" id="UP000253083"/>
    </source>
</evidence>
<dbReference type="AlphaFoldDB" id="A0A395JIB0"/>
<name>A0A395JIB0_9GAMM</name>
<dbReference type="SUPFAM" id="SSF51695">
    <property type="entry name" value="PLC-like phosphodiesterases"/>
    <property type="match status" value="1"/>
</dbReference>
<dbReference type="PANTHER" id="PTHR43620">
    <property type="entry name" value="GLYCEROPHOSPHORYL DIESTER PHOSPHODIESTERASE"/>
    <property type="match status" value="1"/>
</dbReference>
<comment type="catalytic activity">
    <reaction evidence="6">
        <text>a sn-glycero-3-phosphodiester + H2O = an alcohol + sn-glycerol 3-phosphate + H(+)</text>
        <dbReference type="Rhea" id="RHEA:12969"/>
        <dbReference type="ChEBI" id="CHEBI:15377"/>
        <dbReference type="ChEBI" id="CHEBI:15378"/>
        <dbReference type="ChEBI" id="CHEBI:30879"/>
        <dbReference type="ChEBI" id="CHEBI:57597"/>
        <dbReference type="ChEBI" id="CHEBI:83408"/>
        <dbReference type="EC" id="3.1.4.46"/>
    </reaction>
</comment>
<dbReference type="FunFam" id="3.20.20.190:FF:000009">
    <property type="entry name" value="Glycerophosphodiester phosphodiesterase, periplasmic"/>
    <property type="match status" value="1"/>
</dbReference>
<dbReference type="PANTHER" id="PTHR43620:SF7">
    <property type="entry name" value="GLYCEROPHOSPHODIESTER PHOSPHODIESTERASE GDPD5-RELATED"/>
    <property type="match status" value="1"/>
</dbReference>
<gene>
    <name evidence="8" type="ORF">DFR28_10328</name>
</gene>
<dbReference type="InParanoid" id="A0A395JIB0"/>
<feature type="domain" description="GP-PDE" evidence="7">
    <location>
        <begin position="14"/>
        <end position="315"/>
    </location>
</feature>
<dbReference type="InterPro" id="IPR030395">
    <property type="entry name" value="GP_PDE_dom"/>
</dbReference>
<evidence type="ECO:0000256" key="4">
    <source>
        <dbReference type="ARBA" id="ARBA00022798"/>
    </source>
</evidence>
<keyword evidence="9" id="KW-1185">Reference proteome</keyword>
<evidence type="ECO:0000256" key="1">
    <source>
        <dbReference type="ARBA" id="ARBA00007277"/>
    </source>
</evidence>
<dbReference type="EMBL" id="QNRT01000003">
    <property type="protein sequence ID" value="RBP49603.1"/>
    <property type="molecule type" value="Genomic_DNA"/>
</dbReference>
<protein>
    <recommendedName>
        <fullName evidence="2">glycerophosphodiester phosphodiesterase</fullName>
        <ecNumber evidence="2">3.1.4.46</ecNumber>
    </recommendedName>
</protein>
<evidence type="ECO:0000256" key="3">
    <source>
        <dbReference type="ARBA" id="ARBA00022729"/>
    </source>
</evidence>
<proteinExistence type="inferred from homology"/>
<evidence type="ECO:0000256" key="5">
    <source>
        <dbReference type="ARBA" id="ARBA00022801"/>
    </source>
</evidence>
<evidence type="ECO:0000259" key="7">
    <source>
        <dbReference type="PROSITE" id="PS51704"/>
    </source>
</evidence>
<organism evidence="8 9">
    <name type="scientific">Arenicella xantha</name>
    <dbReference type="NCBI Taxonomy" id="644221"/>
    <lineage>
        <taxon>Bacteria</taxon>
        <taxon>Pseudomonadati</taxon>
        <taxon>Pseudomonadota</taxon>
        <taxon>Gammaproteobacteria</taxon>
        <taxon>Arenicellales</taxon>
        <taxon>Arenicellaceae</taxon>
        <taxon>Arenicella</taxon>
    </lineage>
</organism>
<sequence length="318" mass="35029">MLSMLLSSPTMADPLVIAHRGASGYLPEHTLEAITLAFAQGADYIEQDVVLSRDGVPVVLHDIHLDTVTDVAEKFPKKKRADGRFYAIDLTLAELKSLTVNERRELNGDQVFPGRYQGSAGFTIATFEEQIELIGELNRQFSKNVGLYPEIKSPAWHRAQGADISVVVLEVLRRHGLDSADARIYLQCFDFAETQRVRVELGAKLKLIQLIGENDWSESDSDYDYLKTPSGLSEVAKVAQGVGVWIPQLASPSTFKPTALAKHAQMAGLDVHAYTFRKDALPPSVTSPMLLDLLFKQLGINGIFTDFPDLVVEYLAGG</sequence>